<feature type="transmembrane region" description="Helical" evidence="1">
    <location>
        <begin position="82"/>
        <end position="101"/>
    </location>
</feature>
<dbReference type="EMBL" id="CP012173">
    <property type="protein sequence ID" value="AKV76982.1"/>
    <property type="molecule type" value="Genomic_DNA"/>
</dbReference>
<reference evidence="7 9" key="3">
    <citation type="submission" date="2015-07" db="EMBL/GenBank/DDBJ databases">
        <title>Physiological, transcriptional responses and genome re-sequencing of acid resistant extremely thermoacidophilic Metallosphaera sedula SARC-M1.</title>
        <authorList>
            <person name="Ai C."/>
            <person name="McCarthy S."/>
            <person name="Eckrich V."/>
            <person name="Rudrappa D."/>
            <person name="Qiu G."/>
            <person name="Blum P."/>
        </authorList>
    </citation>
    <scope>NUCLEOTIDE SEQUENCE [LARGE SCALE GENOMIC DNA]</scope>
    <source>
        <strain evidence="7 9">SARC-M1</strain>
    </source>
</reference>
<dbReference type="EMBL" id="CP012174">
    <property type="protein sequence ID" value="AKV79233.1"/>
    <property type="molecule type" value="Genomic_DNA"/>
</dbReference>
<accession>A0A088E634</accession>
<dbReference type="Proteomes" id="UP000068832">
    <property type="component" value="Chromosome"/>
</dbReference>
<keyword evidence="1" id="KW-1133">Transmembrane helix</keyword>
<evidence type="ECO:0000313" key="3">
    <source>
        <dbReference type="EMBL" id="AKV74745.1"/>
    </source>
</evidence>
<dbReference type="GeneID" id="91756287"/>
<dbReference type="Proteomes" id="UP000029084">
    <property type="component" value="Chromosome"/>
</dbReference>
<reference evidence="10 11" key="2">
    <citation type="journal article" date="2015" name="Genome Announc.">
        <title>Complete Genome Sequences of Evolved Arsenate-Resistant Metallosphaera sedula Strains.</title>
        <authorList>
            <person name="Ai C."/>
            <person name="McCarthy S."/>
            <person name="Schackwitz W."/>
            <person name="Martin J."/>
            <person name="Lipzen A."/>
            <person name="Blum P."/>
        </authorList>
    </citation>
    <scope>NUCLEOTIDE SEQUENCE [LARGE SCALE GENOMIC DNA]</scope>
    <source>
        <strain evidence="5 11">ARS120-1</strain>
        <strain evidence="6 10">ARS120-2</strain>
        <strain evidence="3 13">ARS50-1</strain>
        <strain evidence="4 12">ARS50-2</strain>
    </source>
</reference>
<evidence type="ECO:0000313" key="5">
    <source>
        <dbReference type="EMBL" id="AKV79233.1"/>
    </source>
</evidence>
<keyword evidence="1" id="KW-0812">Transmembrane</keyword>
<dbReference type="Proteomes" id="UP000062475">
    <property type="component" value="Chromosome"/>
</dbReference>
<evidence type="ECO:0000313" key="7">
    <source>
        <dbReference type="EMBL" id="AKV83715.1"/>
    </source>
</evidence>
<dbReference type="Proteomes" id="UP000061362">
    <property type="component" value="Chromosome"/>
</dbReference>
<feature type="transmembrane region" description="Helical" evidence="1">
    <location>
        <begin position="59"/>
        <end position="76"/>
    </location>
</feature>
<dbReference type="EMBL" id="CP012172">
    <property type="protein sequence ID" value="AKV74745.1"/>
    <property type="molecule type" value="Genomic_DNA"/>
</dbReference>
<protein>
    <submittedName>
        <fullName evidence="2">Uncharacterized protein</fullName>
    </submittedName>
</protein>
<evidence type="ECO:0000313" key="9">
    <source>
        <dbReference type="Proteomes" id="UP000056255"/>
    </source>
</evidence>
<evidence type="ECO:0000313" key="6">
    <source>
        <dbReference type="EMBL" id="AKV81478.1"/>
    </source>
</evidence>
<evidence type="ECO:0000256" key="1">
    <source>
        <dbReference type="SAM" id="Phobius"/>
    </source>
</evidence>
<organism evidence="2 8">
    <name type="scientific">Metallosphaera sedula</name>
    <dbReference type="NCBI Taxonomy" id="43687"/>
    <lineage>
        <taxon>Archaea</taxon>
        <taxon>Thermoproteota</taxon>
        <taxon>Thermoprotei</taxon>
        <taxon>Sulfolobales</taxon>
        <taxon>Sulfolobaceae</taxon>
        <taxon>Metallosphaera</taxon>
    </lineage>
</organism>
<reference evidence="2 8" key="1">
    <citation type="journal article" date="2014" name="J. Bacteriol.">
        <title>Role of an Archaeal PitA Transporter in the Copper and Arsenic Resistance of Metallosphaera sedula, an Extreme Thermoacidophile.</title>
        <authorList>
            <person name="McCarthy S."/>
            <person name="Ai C."/>
            <person name="Wheaton G."/>
            <person name="Tevatia R."/>
            <person name="Eckrich V."/>
            <person name="Kelly R."/>
            <person name="Blum P."/>
        </authorList>
    </citation>
    <scope>NUCLEOTIDE SEQUENCE [LARGE SCALE GENOMIC DNA]</scope>
    <source>
        <strain evidence="2 8">CuR1</strain>
    </source>
</reference>
<dbReference type="OMA" id="IGIHAII"/>
<keyword evidence="1" id="KW-0472">Membrane</keyword>
<proteinExistence type="predicted"/>
<name>A0A088E634_9CREN</name>
<dbReference type="RefSeq" id="WP_012021712.1">
    <property type="nucleotide sequence ID" value="NZ_AP019770.1"/>
</dbReference>
<evidence type="ECO:0000313" key="2">
    <source>
        <dbReference type="EMBL" id="AIM27909.1"/>
    </source>
</evidence>
<dbReference type="PATRIC" id="fig|43687.5.peg.1906"/>
<feature type="transmembrane region" description="Helical" evidence="1">
    <location>
        <begin position="30"/>
        <end position="47"/>
    </location>
</feature>
<evidence type="ECO:0000313" key="8">
    <source>
        <dbReference type="Proteomes" id="UP000029084"/>
    </source>
</evidence>
<evidence type="ECO:0000313" key="4">
    <source>
        <dbReference type="EMBL" id="AKV76982.1"/>
    </source>
</evidence>
<dbReference type="Proteomes" id="UP000056255">
    <property type="component" value="Chromosome"/>
</dbReference>
<evidence type="ECO:0000313" key="12">
    <source>
        <dbReference type="Proteomes" id="UP000062475"/>
    </source>
</evidence>
<dbReference type="EMBL" id="CP012176">
    <property type="protein sequence ID" value="AKV83715.1"/>
    <property type="molecule type" value="Genomic_DNA"/>
</dbReference>
<sequence length="114" mass="11975">MGQWLFFVGAGLSILQIMDGALLGLGLITLPLHAVSGGLLLLVCLISSWKTSGVQRRMSLGNVGLVLVNGVLGIFLNQVILLVHLFLALGVLANFSVMFGMERGAGDRGRGARS</sequence>
<evidence type="ECO:0000313" key="13">
    <source>
        <dbReference type="Proteomes" id="UP000068832"/>
    </source>
</evidence>
<dbReference type="Proteomes" id="UP000062398">
    <property type="component" value="Chromosome"/>
</dbReference>
<dbReference type="EMBL" id="CP008822">
    <property type="protein sequence ID" value="AIM27909.1"/>
    <property type="molecule type" value="Genomic_DNA"/>
</dbReference>
<gene>
    <name evidence="2" type="ORF">HA72_1770</name>
    <name evidence="3" type="ORF">MsedA_1809</name>
    <name evidence="4" type="ORF">MsedB_1811</name>
    <name evidence="5" type="ORF">MsedC_1809</name>
    <name evidence="6" type="ORF">MsedD_1810</name>
    <name evidence="7" type="ORF">MsedE_1811</name>
</gene>
<dbReference type="EMBL" id="CP012175">
    <property type="protein sequence ID" value="AKV81478.1"/>
    <property type="molecule type" value="Genomic_DNA"/>
</dbReference>
<dbReference type="AlphaFoldDB" id="A0A088E634"/>
<evidence type="ECO:0000313" key="11">
    <source>
        <dbReference type="Proteomes" id="UP000062398"/>
    </source>
</evidence>
<evidence type="ECO:0000313" key="10">
    <source>
        <dbReference type="Proteomes" id="UP000061362"/>
    </source>
</evidence>